<keyword evidence="2" id="KW-1133">Transmembrane helix</keyword>
<proteinExistence type="predicted"/>
<feature type="transmembrane region" description="Helical" evidence="2">
    <location>
        <begin position="25"/>
        <end position="46"/>
    </location>
</feature>
<keyword evidence="4" id="KW-1185">Reference proteome</keyword>
<organism evidence="3 4">
    <name type="scientific">Rhodotorula diobovata</name>
    <dbReference type="NCBI Taxonomy" id="5288"/>
    <lineage>
        <taxon>Eukaryota</taxon>
        <taxon>Fungi</taxon>
        <taxon>Dikarya</taxon>
        <taxon>Basidiomycota</taxon>
        <taxon>Pucciniomycotina</taxon>
        <taxon>Microbotryomycetes</taxon>
        <taxon>Sporidiobolales</taxon>
        <taxon>Sporidiobolaceae</taxon>
        <taxon>Rhodotorula</taxon>
    </lineage>
</organism>
<feature type="compositionally biased region" description="Polar residues" evidence="1">
    <location>
        <begin position="202"/>
        <end position="211"/>
    </location>
</feature>
<evidence type="ECO:0000256" key="1">
    <source>
        <dbReference type="SAM" id="MobiDB-lite"/>
    </source>
</evidence>
<evidence type="ECO:0000313" key="4">
    <source>
        <dbReference type="Proteomes" id="UP000311382"/>
    </source>
</evidence>
<feature type="region of interest" description="Disordered" evidence="1">
    <location>
        <begin position="55"/>
        <end position="211"/>
    </location>
</feature>
<sequence>MCKVGPRSGQGDKVQLGQPVKPNRAAFLVPVLTASPFLALALALALQRLHEARARHAQDGQARPRAQDHPRRPLGQVERGRLRPQGRLHARRRQAQPRRRAQKARRRPGRHVCVPSLSPSPSYFGEAPSADFLATRPPRSRRRVRSEADTASPRVVKADCGFSEPSKPHSPKSTTASDSGVHDGADGVSAPSARQLMRSASPRGSPNAARS</sequence>
<evidence type="ECO:0000313" key="3">
    <source>
        <dbReference type="EMBL" id="TNY19272.1"/>
    </source>
</evidence>
<protein>
    <submittedName>
        <fullName evidence="3">Uncharacterized protein</fullName>
    </submittedName>
</protein>
<evidence type="ECO:0000256" key="2">
    <source>
        <dbReference type="SAM" id="Phobius"/>
    </source>
</evidence>
<keyword evidence="2" id="KW-0812">Transmembrane</keyword>
<dbReference type="EMBL" id="SOZI01000101">
    <property type="protein sequence ID" value="TNY19272.1"/>
    <property type="molecule type" value="Genomic_DNA"/>
</dbReference>
<accession>A0A5C5FSR8</accession>
<comment type="caution">
    <text evidence="3">The sequence shown here is derived from an EMBL/GenBank/DDBJ whole genome shotgun (WGS) entry which is preliminary data.</text>
</comment>
<name>A0A5C5FSR8_9BASI</name>
<dbReference type="Proteomes" id="UP000311382">
    <property type="component" value="Unassembled WGS sequence"/>
</dbReference>
<dbReference type="AlphaFoldDB" id="A0A5C5FSR8"/>
<gene>
    <name evidence="3" type="ORF">DMC30DRAFT_12838</name>
</gene>
<feature type="compositionally biased region" description="Basic residues" evidence="1">
    <location>
        <begin position="82"/>
        <end position="110"/>
    </location>
</feature>
<reference evidence="3 4" key="1">
    <citation type="submission" date="2019-03" db="EMBL/GenBank/DDBJ databases">
        <title>Rhodosporidium diobovatum UCD-FST 08-225 genome sequencing, assembly, and annotation.</title>
        <authorList>
            <person name="Fakankun I.U."/>
            <person name="Fristensky B."/>
            <person name="Levin D.B."/>
        </authorList>
    </citation>
    <scope>NUCLEOTIDE SEQUENCE [LARGE SCALE GENOMIC DNA]</scope>
    <source>
        <strain evidence="3 4">UCD-FST 08-225</strain>
    </source>
</reference>
<keyword evidence="2" id="KW-0472">Membrane</keyword>